<dbReference type="Pfam" id="PF00593">
    <property type="entry name" value="TonB_dep_Rec_b-barrel"/>
    <property type="match status" value="1"/>
</dbReference>
<dbReference type="Pfam" id="PF07715">
    <property type="entry name" value="Plug"/>
    <property type="match status" value="1"/>
</dbReference>
<keyword evidence="2" id="KW-0813">Transport</keyword>
<keyword evidence="4" id="KW-0732">Signal</keyword>
<dbReference type="GO" id="GO:0015344">
    <property type="term" value="F:siderophore uptake transmembrane transporter activity"/>
    <property type="evidence" value="ECO:0007669"/>
    <property type="project" value="TreeGrafter"/>
</dbReference>
<keyword evidence="7" id="KW-0675">Receptor</keyword>
<evidence type="ECO:0000256" key="2">
    <source>
        <dbReference type="ARBA" id="ARBA00022448"/>
    </source>
</evidence>
<evidence type="ECO:0000256" key="5">
    <source>
        <dbReference type="ARBA" id="ARBA00023077"/>
    </source>
</evidence>
<dbReference type="Gene3D" id="2.40.170.20">
    <property type="entry name" value="TonB-dependent receptor, beta-barrel domain"/>
    <property type="match status" value="1"/>
</dbReference>
<evidence type="ECO:0000256" key="1">
    <source>
        <dbReference type="ARBA" id="ARBA00004571"/>
    </source>
</evidence>
<protein>
    <recommendedName>
        <fullName evidence="12">TonB-dependent receptor plug domain-containing protein</fullName>
    </recommendedName>
</protein>
<keyword evidence="6" id="KW-0472">Membrane</keyword>
<dbReference type="EMBL" id="UINC01013285">
    <property type="protein sequence ID" value="SVA57517.1"/>
    <property type="molecule type" value="Genomic_DNA"/>
</dbReference>
<dbReference type="InterPro" id="IPR012910">
    <property type="entry name" value="Plug_dom"/>
</dbReference>
<proteinExistence type="predicted"/>
<feature type="domain" description="TonB-dependent receptor-like beta-barrel" evidence="9">
    <location>
        <begin position="171"/>
        <end position="621"/>
    </location>
</feature>
<keyword evidence="3" id="KW-0812">Transmembrane</keyword>
<dbReference type="Gene3D" id="2.170.130.10">
    <property type="entry name" value="TonB-dependent receptor, plug domain"/>
    <property type="match status" value="1"/>
</dbReference>
<evidence type="ECO:0000256" key="6">
    <source>
        <dbReference type="ARBA" id="ARBA00023136"/>
    </source>
</evidence>
<evidence type="ECO:0008006" key="12">
    <source>
        <dbReference type="Google" id="ProtNLM"/>
    </source>
</evidence>
<evidence type="ECO:0000259" key="10">
    <source>
        <dbReference type="Pfam" id="PF07715"/>
    </source>
</evidence>
<evidence type="ECO:0000259" key="9">
    <source>
        <dbReference type="Pfam" id="PF00593"/>
    </source>
</evidence>
<keyword evidence="8" id="KW-0998">Cell outer membrane</keyword>
<keyword evidence="5" id="KW-0798">TonB box</keyword>
<dbReference type="PANTHER" id="PTHR30069">
    <property type="entry name" value="TONB-DEPENDENT OUTER MEMBRANE RECEPTOR"/>
    <property type="match status" value="1"/>
</dbReference>
<evidence type="ECO:0000256" key="4">
    <source>
        <dbReference type="ARBA" id="ARBA00022729"/>
    </source>
</evidence>
<comment type="subcellular location">
    <subcellularLocation>
        <location evidence="1">Cell outer membrane</location>
        <topology evidence="1">Multi-pass membrane protein</topology>
    </subcellularLocation>
</comment>
<dbReference type="InterPro" id="IPR000531">
    <property type="entry name" value="Beta-barrel_TonB"/>
</dbReference>
<feature type="domain" description="TonB-dependent receptor plug" evidence="10">
    <location>
        <begin position="41"/>
        <end position="149"/>
    </location>
</feature>
<dbReference type="AlphaFoldDB" id="A0A381X034"/>
<evidence type="ECO:0000256" key="8">
    <source>
        <dbReference type="ARBA" id="ARBA00023237"/>
    </source>
</evidence>
<dbReference type="InterPro" id="IPR036942">
    <property type="entry name" value="Beta-barrel_TonB_sf"/>
</dbReference>
<dbReference type="SUPFAM" id="SSF56935">
    <property type="entry name" value="Porins"/>
    <property type="match status" value="1"/>
</dbReference>
<accession>A0A381X034</accession>
<name>A0A381X034_9ZZZZ</name>
<gene>
    <name evidence="11" type="ORF">METZ01_LOCUS110371</name>
</gene>
<evidence type="ECO:0000313" key="11">
    <source>
        <dbReference type="EMBL" id="SVA57517.1"/>
    </source>
</evidence>
<sequence length="647" mass="73205">MLMLKKIIKILIILVFSANNLFAQDIPIIVISPGKTVQSLSTVGSAIEVFTSDTINNSSHFSLANVIDDNSTSTNLFQMGGHGSNIGIQLRGLEKRYSTVYIDGVKMLDPSSSDGSFYLENVMKNGIDRVEILKGTQSSLYGSNAIGGTINIFTKKGRKGKHSNFEIETASKNTKNISYSIDGADDKFNYYLGLNKFVTDGISAMNDNDEKDQYKNDNIVANIGYKINENFKIQNSFRIADTFYEYDAVDKTYTDVNDSTDNLEASYSLKLVHEKNKFKNTFSYNKLQIERATTDYSKAKTNYFGYRDAFNFLGEYNFNLDNKIVYGIDSEFDASRYPKDYSGGDMREHDEGIISQYFDLQLRPFEKLYSTFGLRSDDHSTVGRKTSGRVTAAYLLDGNSKIRSSFGAGVRFPAMYDYIYGSSTIVDKGGTLEELQSERGLSFDLGYDTFLDNLDLGLNITYFKTEQKNPLFSNARTDWVMRNGTGRNTSEGVEFNANWKPTNSKFGLNFGYTFTDSYDASTCDPDELASYADNECRLTGNKVAKAKVRVPRHAVETNISYSMNQNLKSFLKGKYIGETRDFGNTNDSWTDQILTDYFVFDLVNSYNLFDNYKIQIGINNILDEKYQQAHEYSTMGRTFNFGLRKIY</sequence>
<reference evidence="11" key="1">
    <citation type="submission" date="2018-05" db="EMBL/GenBank/DDBJ databases">
        <authorList>
            <person name="Lanie J.A."/>
            <person name="Ng W.-L."/>
            <person name="Kazmierczak K.M."/>
            <person name="Andrzejewski T.M."/>
            <person name="Davidsen T.M."/>
            <person name="Wayne K.J."/>
            <person name="Tettelin H."/>
            <person name="Glass J.I."/>
            <person name="Rusch D."/>
            <person name="Podicherti R."/>
            <person name="Tsui H.-C.T."/>
            <person name="Winkler M.E."/>
        </authorList>
    </citation>
    <scope>NUCLEOTIDE SEQUENCE</scope>
</reference>
<dbReference type="PANTHER" id="PTHR30069:SF29">
    <property type="entry name" value="HEMOGLOBIN AND HEMOGLOBIN-HAPTOGLOBIN-BINDING PROTEIN 1-RELATED"/>
    <property type="match status" value="1"/>
</dbReference>
<dbReference type="GO" id="GO:0044718">
    <property type="term" value="P:siderophore transmembrane transport"/>
    <property type="evidence" value="ECO:0007669"/>
    <property type="project" value="TreeGrafter"/>
</dbReference>
<organism evidence="11">
    <name type="scientific">marine metagenome</name>
    <dbReference type="NCBI Taxonomy" id="408172"/>
    <lineage>
        <taxon>unclassified sequences</taxon>
        <taxon>metagenomes</taxon>
        <taxon>ecological metagenomes</taxon>
    </lineage>
</organism>
<dbReference type="GO" id="GO:0009279">
    <property type="term" value="C:cell outer membrane"/>
    <property type="evidence" value="ECO:0007669"/>
    <property type="project" value="UniProtKB-SubCell"/>
</dbReference>
<evidence type="ECO:0000256" key="7">
    <source>
        <dbReference type="ARBA" id="ARBA00023170"/>
    </source>
</evidence>
<dbReference type="InterPro" id="IPR037066">
    <property type="entry name" value="Plug_dom_sf"/>
</dbReference>
<dbReference type="InterPro" id="IPR039426">
    <property type="entry name" value="TonB-dep_rcpt-like"/>
</dbReference>
<dbReference type="PROSITE" id="PS52016">
    <property type="entry name" value="TONB_DEPENDENT_REC_3"/>
    <property type="match status" value="1"/>
</dbReference>
<evidence type="ECO:0000256" key="3">
    <source>
        <dbReference type="ARBA" id="ARBA00022692"/>
    </source>
</evidence>